<evidence type="ECO:0000313" key="2">
    <source>
        <dbReference type="EMBL" id="RYB96455.1"/>
    </source>
</evidence>
<dbReference type="CDD" id="cd12108">
    <property type="entry name" value="Hr-like"/>
    <property type="match status" value="1"/>
</dbReference>
<sequence>MTGTLSMNQIIHAAVRRDVARTGQALRRLREGDAGRAREIQTAWRNLVRELTHHHEAEDELLWPFLQSRGVELSLLEEMEAEHVAMKTALASVGASLESLVAAPTAANATAAADEVDRAEVVINGHLDHEERDVEAPMGHLEDDPEFKELAKKLRPASIVDAANALAWMDDGAGVRERTALRSNIPGPVVAVLTKVVARRYQREVAPVWR</sequence>
<dbReference type="Gene3D" id="1.20.120.520">
    <property type="entry name" value="nmb1532 protein domain like"/>
    <property type="match status" value="1"/>
</dbReference>
<dbReference type="Pfam" id="PF01814">
    <property type="entry name" value="Hemerythrin"/>
    <property type="match status" value="1"/>
</dbReference>
<dbReference type="OrthoDB" id="5197650at2"/>
<evidence type="ECO:0000313" key="3">
    <source>
        <dbReference type="Proteomes" id="UP000291838"/>
    </source>
</evidence>
<organism evidence="2 3">
    <name type="scientific">Nocardioides glacieisoli</name>
    <dbReference type="NCBI Taxonomy" id="1168730"/>
    <lineage>
        <taxon>Bacteria</taxon>
        <taxon>Bacillati</taxon>
        <taxon>Actinomycetota</taxon>
        <taxon>Actinomycetes</taxon>
        <taxon>Propionibacteriales</taxon>
        <taxon>Nocardioidaceae</taxon>
        <taxon>Nocardioides</taxon>
    </lineage>
</organism>
<proteinExistence type="predicted"/>
<reference evidence="2 3" key="1">
    <citation type="submission" date="2019-01" db="EMBL/GenBank/DDBJ databases">
        <title>Novel species of Nocardioides.</title>
        <authorList>
            <person name="Liu Q."/>
            <person name="Xin Y.-H."/>
        </authorList>
    </citation>
    <scope>NUCLEOTIDE SEQUENCE [LARGE SCALE GENOMIC DNA]</scope>
    <source>
        <strain evidence="2 3">HLT3-15</strain>
    </source>
</reference>
<name>A0A4Q2S7K1_9ACTN</name>
<dbReference type="AlphaFoldDB" id="A0A4Q2S7K1"/>
<evidence type="ECO:0000259" key="1">
    <source>
        <dbReference type="Pfam" id="PF01814"/>
    </source>
</evidence>
<keyword evidence="3" id="KW-1185">Reference proteome</keyword>
<protein>
    <submittedName>
        <fullName evidence="2">Hemerythrin domain-containing protein</fullName>
    </submittedName>
</protein>
<gene>
    <name evidence="2" type="ORF">EUA06_02470</name>
</gene>
<dbReference type="InterPro" id="IPR012312">
    <property type="entry name" value="Hemerythrin-like"/>
</dbReference>
<accession>A0A4Q2S7K1</accession>
<dbReference type="Proteomes" id="UP000291838">
    <property type="component" value="Unassembled WGS sequence"/>
</dbReference>
<dbReference type="RefSeq" id="WP_129473404.1">
    <property type="nucleotide sequence ID" value="NZ_SDWS01000001.1"/>
</dbReference>
<dbReference type="EMBL" id="SDWS01000001">
    <property type="protein sequence ID" value="RYB96455.1"/>
    <property type="molecule type" value="Genomic_DNA"/>
</dbReference>
<feature type="domain" description="Hemerythrin-like" evidence="1">
    <location>
        <begin position="12"/>
        <end position="134"/>
    </location>
</feature>
<comment type="caution">
    <text evidence="2">The sequence shown here is derived from an EMBL/GenBank/DDBJ whole genome shotgun (WGS) entry which is preliminary data.</text>
</comment>